<accession>A0AAN9TQJ7</accession>
<protein>
    <submittedName>
        <fullName evidence="2">Uncharacterized protein</fullName>
    </submittedName>
</protein>
<dbReference type="AlphaFoldDB" id="A0AAN9TQJ7"/>
<dbReference type="Proteomes" id="UP001367676">
    <property type="component" value="Unassembled WGS sequence"/>
</dbReference>
<comment type="caution">
    <text evidence="2">The sequence shown here is derived from an EMBL/GenBank/DDBJ whole genome shotgun (WGS) entry which is preliminary data.</text>
</comment>
<keyword evidence="3" id="KW-1185">Reference proteome</keyword>
<reference evidence="2 3" key="1">
    <citation type="submission" date="2024-03" db="EMBL/GenBank/DDBJ databases">
        <title>Adaptation during the transition from Ophiocordyceps entomopathogen to insect associate is accompanied by gene loss and intensified selection.</title>
        <authorList>
            <person name="Ward C.M."/>
            <person name="Onetto C.A."/>
            <person name="Borneman A.R."/>
        </authorList>
    </citation>
    <scope>NUCLEOTIDE SEQUENCE [LARGE SCALE GENOMIC DNA]</scope>
    <source>
        <strain evidence="2">AWRI1</strain>
        <tissue evidence="2">Single Adult Female</tissue>
    </source>
</reference>
<evidence type="ECO:0000313" key="3">
    <source>
        <dbReference type="Proteomes" id="UP001367676"/>
    </source>
</evidence>
<evidence type="ECO:0000256" key="1">
    <source>
        <dbReference type="SAM" id="MobiDB-lite"/>
    </source>
</evidence>
<sequence>MKEVISVACGYDEKYSYLQQQHRQSLAKEVLKADKVDTISIVPSTATIDTFKAQLAQTAITVETPPPDPDFKAKPTMKTTLSGKNLILTTYLKVPLQDRAKPSDALKETNPAMSRNTHLIPKPKWPEYLKDG</sequence>
<proteinExistence type="predicted"/>
<organism evidence="2 3">
    <name type="scientific">Parthenolecanium corni</name>
    <dbReference type="NCBI Taxonomy" id="536013"/>
    <lineage>
        <taxon>Eukaryota</taxon>
        <taxon>Metazoa</taxon>
        <taxon>Ecdysozoa</taxon>
        <taxon>Arthropoda</taxon>
        <taxon>Hexapoda</taxon>
        <taxon>Insecta</taxon>
        <taxon>Pterygota</taxon>
        <taxon>Neoptera</taxon>
        <taxon>Paraneoptera</taxon>
        <taxon>Hemiptera</taxon>
        <taxon>Sternorrhyncha</taxon>
        <taxon>Coccoidea</taxon>
        <taxon>Coccidae</taxon>
        <taxon>Parthenolecanium</taxon>
    </lineage>
</organism>
<feature type="region of interest" description="Disordered" evidence="1">
    <location>
        <begin position="101"/>
        <end position="132"/>
    </location>
</feature>
<evidence type="ECO:0000313" key="2">
    <source>
        <dbReference type="EMBL" id="KAK7603399.1"/>
    </source>
</evidence>
<gene>
    <name evidence="2" type="ORF">V9T40_003398</name>
</gene>
<dbReference type="EMBL" id="JBBCAQ010000006">
    <property type="protein sequence ID" value="KAK7603399.1"/>
    <property type="molecule type" value="Genomic_DNA"/>
</dbReference>
<name>A0AAN9TQJ7_9HEMI</name>